<dbReference type="InterPro" id="IPR050237">
    <property type="entry name" value="ATP-dep_AMP-bd_enzyme"/>
</dbReference>
<evidence type="ECO:0000259" key="2">
    <source>
        <dbReference type="Pfam" id="PF13193"/>
    </source>
</evidence>
<dbReference type="SUPFAM" id="SSF56801">
    <property type="entry name" value="Acetyl-CoA synthetase-like"/>
    <property type="match status" value="1"/>
</dbReference>
<dbReference type="Pfam" id="PF00501">
    <property type="entry name" value="AMP-binding"/>
    <property type="match status" value="1"/>
</dbReference>
<dbReference type="PANTHER" id="PTHR43767:SF1">
    <property type="entry name" value="NONRIBOSOMAL PEPTIDE SYNTHASE PES1 (EUROFUNG)-RELATED"/>
    <property type="match status" value="1"/>
</dbReference>
<dbReference type="Pfam" id="PF13193">
    <property type="entry name" value="AMP-binding_C"/>
    <property type="match status" value="1"/>
</dbReference>
<name>A0A068EPH0_9ACTN</name>
<dbReference type="InterPro" id="IPR025110">
    <property type="entry name" value="AMP-bd_C"/>
</dbReference>
<organism evidence="3">
    <name type="scientific">Streptomyces sp. LZ35</name>
    <dbReference type="NCBI Taxonomy" id="1245024"/>
    <lineage>
        <taxon>Bacteria</taxon>
        <taxon>Bacillati</taxon>
        <taxon>Actinomycetota</taxon>
        <taxon>Actinomycetes</taxon>
        <taxon>Kitasatosporales</taxon>
        <taxon>Streptomycetaceae</taxon>
        <taxon>Streptomyces</taxon>
    </lineage>
</organism>
<dbReference type="PROSITE" id="PS00455">
    <property type="entry name" value="AMP_BINDING"/>
    <property type="match status" value="1"/>
</dbReference>
<dbReference type="InterPro" id="IPR042099">
    <property type="entry name" value="ANL_N_sf"/>
</dbReference>
<accession>A0A068EPH0</accession>
<dbReference type="PANTHER" id="PTHR43767">
    <property type="entry name" value="LONG-CHAIN-FATTY-ACID--COA LIGASE"/>
    <property type="match status" value="1"/>
</dbReference>
<reference evidence="3" key="1">
    <citation type="submission" date="2014-03" db="EMBL/GenBank/DDBJ databases">
        <title>Activation of a cryptic gene cluster uncovers an unexpected logic of ansamycin biosynthesis in Streptomyces sp. LZ35.</title>
        <authorList>
            <person name="Li S."/>
            <person name="Wang H."/>
            <person name="Shen Y."/>
        </authorList>
    </citation>
    <scope>NUCLEOTIDE SEQUENCE</scope>
    <source>
        <strain evidence="3">LZ35</strain>
    </source>
</reference>
<protein>
    <submittedName>
        <fullName evidence="3">Nam6</fullName>
    </submittedName>
</protein>
<proteinExistence type="predicted"/>
<feature type="domain" description="AMP-dependent synthetase/ligase" evidence="1">
    <location>
        <begin position="48"/>
        <end position="419"/>
    </location>
</feature>
<feature type="domain" description="AMP-binding enzyme C-terminal" evidence="2">
    <location>
        <begin position="473"/>
        <end position="547"/>
    </location>
</feature>
<dbReference type="Gene3D" id="3.40.50.12780">
    <property type="entry name" value="N-terminal domain of ligase-like"/>
    <property type="match status" value="1"/>
</dbReference>
<sequence>MYERQSVFADIQDPLWPPTAVRPSAEAIEGYRREGQWRAEHFLTDLHRHRRERPGEIAVIGYRADGTTETLSWSRYADQVEQFASALRALGVGPGQVVAVQLPNWWETSALILAVMRTGAVVAPVTAALRGRELEKLLAQLRVTVMVTVGDWYGYDYAGALAEMAERLPHLRHRVVAGRDAGPGEMDFQDHFQRTPWAQQYPMPLDEPVDPDQVALVLFTAGTTGEPKGVLHTSNTMSAAAGAIVGEERISGSEASYTPHSLTSILSITVSLVSPLLSGSRAVLFDKWAPGRIAEIVAEARVSIITAAASFIDMIVRSAVAAGNDTSSLRYLFSEGAPIPPKLVREVYEELGVALRATYGMTELSIGTWTRPSDPPDWAAHSDGRPGPAAEIDLRADGEVSKANPAVLYVRGAGVCVAYVGLDTGAVEILCDRDDGWLDTGDLVVPDGRGGIRHVGRVADRIGDGFMIPVVDVEAQVLEHPAVAAVAIVGYFDAVGKETGCAVIVAAGPPPTLEQLRTYLTAQGMAEAYQPTRLEVVPVLPRNANGKVLKRELRQRVQEQSGHPA</sequence>
<dbReference type="EMBL" id="KJ590158">
    <property type="protein sequence ID" value="AID50093.1"/>
    <property type="molecule type" value="Genomic_DNA"/>
</dbReference>
<dbReference type="InterPro" id="IPR020845">
    <property type="entry name" value="AMP-binding_CS"/>
</dbReference>
<evidence type="ECO:0000313" key="3">
    <source>
        <dbReference type="EMBL" id="AID50093.1"/>
    </source>
</evidence>
<gene>
    <name evidence="3" type="primary">nam6</name>
</gene>
<dbReference type="InterPro" id="IPR000873">
    <property type="entry name" value="AMP-dep_synth/lig_dom"/>
</dbReference>
<dbReference type="Gene3D" id="3.30.300.30">
    <property type="match status" value="1"/>
</dbReference>
<dbReference type="InterPro" id="IPR045851">
    <property type="entry name" value="AMP-bd_C_sf"/>
</dbReference>
<dbReference type="GO" id="GO:0016878">
    <property type="term" value="F:acid-thiol ligase activity"/>
    <property type="evidence" value="ECO:0007669"/>
    <property type="project" value="UniProtKB-ARBA"/>
</dbReference>
<evidence type="ECO:0000259" key="1">
    <source>
        <dbReference type="Pfam" id="PF00501"/>
    </source>
</evidence>
<dbReference type="AlphaFoldDB" id="A0A068EPH0"/>